<dbReference type="Gene3D" id="1.20.1260.10">
    <property type="match status" value="1"/>
</dbReference>
<feature type="domain" description="DUF2383" evidence="1">
    <location>
        <begin position="5"/>
        <end position="113"/>
    </location>
</feature>
<dbReference type="Pfam" id="PF09537">
    <property type="entry name" value="DUF2383"/>
    <property type="match status" value="1"/>
</dbReference>
<keyword evidence="3" id="KW-1185">Reference proteome</keyword>
<dbReference type="EMBL" id="BAABFO010000004">
    <property type="protein sequence ID" value="GAA4326783.1"/>
    <property type="molecule type" value="Genomic_DNA"/>
</dbReference>
<comment type="caution">
    <text evidence="2">The sequence shown here is derived from an EMBL/GenBank/DDBJ whole genome shotgun (WGS) entry which is preliminary data.</text>
</comment>
<name>A0ABP8GMH1_9BURK</name>
<evidence type="ECO:0000313" key="3">
    <source>
        <dbReference type="Proteomes" id="UP001501671"/>
    </source>
</evidence>
<dbReference type="RefSeq" id="WP_345247094.1">
    <property type="nucleotide sequence ID" value="NZ_BAABFO010000004.1"/>
</dbReference>
<dbReference type="SUPFAM" id="SSF47240">
    <property type="entry name" value="Ferritin-like"/>
    <property type="match status" value="1"/>
</dbReference>
<evidence type="ECO:0000259" key="1">
    <source>
        <dbReference type="Pfam" id="PF09537"/>
    </source>
</evidence>
<gene>
    <name evidence="2" type="ORF">GCM10023144_10660</name>
</gene>
<reference evidence="3" key="1">
    <citation type="journal article" date="2019" name="Int. J. Syst. Evol. Microbiol.">
        <title>The Global Catalogue of Microorganisms (GCM) 10K type strain sequencing project: providing services to taxonomists for standard genome sequencing and annotation.</title>
        <authorList>
            <consortium name="The Broad Institute Genomics Platform"/>
            <consortium name="The Broad Institute Genome Sequencing Center for Infectious Disease"/>
            <person name="Wu L."/>
            <person name="Ma J."/>
        </authorList>
    </citation>
    <scope>NUCLEOTIDE SEQUENCE [LARGE SCALE GENOMIC DNA]</scope>
    <source>
        <strain evidence="3">JCM 17666</strain>
    </source>
</reference>
<dbReference type="InterPro" id="IPR009078">
    <property type="entry name" value="Ferritin-like_SF"/>
</dbReference>
<protein>
    <submittedName>
        <fullName evidence="2">PA2169 family four-helix-bundle protein</fullName>
    </submittedName>
</protein>
<dbReference type="InterPro" id="IPR011971">
    <property type="entry name" value="CHP02284"/>
</dbReference>
<dbReference type="InterPro" id="IPR016920">
    <property type="entry name" value="UCP029477"/>
</dbReference>
<dbReference type="NCBIfam" id="TIGR02284">
    <property type="entry name" value="PA2169 family four-helix-bundle protein"/>
    <property type="match status" value="1"/>
</dbReference>
<dbReference type="InterPro" id="IPR012347">
    <property type="entry name" value="Ferritin-like"/>
</dbReference>
<sequence>MAKSIVTVLNELIEISKDGEKGFRKAAEDATHPELRALLSRRAGDCATGAAQLQQQVAALGGEPEESGSTAGALHRGWVSVKAAVAGRTDLAILEECERGEDVAKARYQAALDEELPPQIRALVQLQYEGVVRNHDQIRTLRDRMREYA</sequence>
<dbReference type="PIRSF" id="PIRSF029477">
    <property type="entry name" value="UCP029477"/>
    <property type="match status" value="1"/>
</dbReference>
<organism evidence="2 3">
    <name type="scientific">Pigmentiphaga soli</name>
    <dbReference type="NCBI Taxonomy" id="1007095"/>
    <lineage>
        <taxon>Bacteria</taxon>
        <taxon>Pseudomonadati</taxon>
        <taxon>Pseudomonadota</taxon>
        <taxon>Betaproteobacteria</taxon>
        <taxon>Burkholderiales</taxon>
        <taxon>Alcaligenaceae</taxon>
        <taxon>Pigmentiphaga</taxon>
    </lineage>
</organism>
<dbReference type="InterPro" id="IPR019052">
    <property type="entry name" value="DUF2383"/>
</dbReference>
<proteinExistence type="predicted"/>
<accession>A0ABP8GMH1</accession>
<dbReference type="Proteomes" id="UP001501671">
    <property type="component" value="Unassembled WGS sequence"/>
</dbReference>
<evidence type="ECO:0000313" key="2">
    <source>
        <dbReference type="EMBL" id="GAA4326783.1"/>
    </source>
</evidence>